<evidence type="ECO:0000313" key="4">
    <source>
        <dbReference type="Proteomes" id="UP001154114"/>
    </source>
</evidence>
<accession>A0A9N8L1R4</accession>
<dbReference type="PANTHER" id="PTHR14429">
    <property type="entry name" value="FIBROSIN FAMILY MEMBER"/>
    <property type="match status" value="1"/>
</dbReference>
<evidence type="ECO:0000256" key="2">
    <source>
        <dbReference type="SAM" id="MobiDB-lite"/>
    </source>
</evidence>
<sequence>MENEVKQRNQRNRRRERAQRMQAQRESKVKDGDSGEDESPTREKPPRPPARRKKSREPLGEEDIIDGFAIMAFRTYEDLEAAVKCASSPRTNALSTKPRLPLAALAADSGRNHPPNNVNSHGITLLQDAGTSDDSGRASERLTGSSVAPRDPDSSRDRLSDASSRCSSGKGYICDSEGDDDKASPENSRNASPRYHDASMEDVSETGPLFRVTGAAAPAAGGKNELVARGGSGGALALSRAPVGGSASPAPARCRRAVARACCAAAPRAAAAALPRRHPAPAQRRAHTRSRWTRRHTDPGAARGRRRARHARASG</sequence>
<reference evidence="3" key="1">
    <citation type="submission" date="2021-12" db="EMBL/GenBank/DDBJ databases">
        <authorList>
            <person name="King R."/>
        </authorList>
    </citation>
    <scope>NUCLEOTIDE SEQUENCE</scope>
</reference>
<organism evidence="3 4">
    <name type="scientific">Chrysodeixis includens</name>
    <name type="common">Soybean looper</name>
    <name type="synonym">Pseudoplusia includens</name>
    <dbReference type="NCBI Taxonomy" id="689277"/>
    <lineage>
        <taxon>Eukaryota</taxon>
        <taxon>Metazoa</taxon>
        <taxon>Ecdysozoa</taxon>
        <taxon>Arthropoda</taxon>
        <taxon>Hexapoda</taxon>
        <taxon>Insecta</taxon>
        <taxon>Pterygota</taxon>
        <taxon>Neoptera</taxon>
        <taxon>Endopterygota</taxon>
        <taxon>Lepidoptera</taxon>
        <taxon>Glossata</taxon>
        <taxon>Ditrysia</taxon>
        <taxon>Noctuoidea</taxon>
        <taxon>Noctuidae</taxon>
        <taxon>Plusiinae</taxon>
        <taxon>Chrysodeixis</taxon>
    </lineage>
</organism>
<feature type="compositionally biased region" description="Basic residues" evidence="2">
    <location>
        <begin position="275"/>
        <end position="294"/>
    </location>
</feature>
<dbReference type="Proteomes" id="UP001154114">
    <property type="component" value="Chromosome 14"/>
</dbReference>
<proteinExistence type="predicted"/>
<feature type="region of interest" description="Disordered" evidence="2">
    <location>
        <begin position="1"/>
        <end position="65"/>
    </location>
</feature>
<evidence type="ECO:0008006" key="5">
    <source>
        <dbReference type="Google" id="ProtNLM"/>
    </source>
</evidence>
<feature type="region of interest" description="Disordered" evidence="2">
    <location>
        <begin position="270"/>
        <end position="315"/>
    </location>
</feature>
<keyword evidence="1" id="KW-0597">Phosphoprotein</keyword>
<dbReference type="InterPro" id="IPR023246">
    <property type="entry name" value="AUTS2"/>
</dbReference>
<feature type="region of interest" description="Disordered" evidence="2">
    <location>
        <begin position="105"/>
        <end position="209"/>
    </location>
</feature>
<feature type="compositionally biased region" description="Basic residues" evidence="2">
    <location>
        <begin position="8"/>
        <end position="17"/>
    </location>
</feature>
<feature type="compositionally biased region" description="Basic residues" evidence="2">
    <location>
        <begin position="303"/>
        <end position="315"/>
    </location>
</feature>
<name>A0A9N8L1R4_CHRIL</name>
<dbReference type="OrthoDB" id="10060000at2759"/>
<evidence type="ECO:0000313" key="3">
    <source>
        <dbReference type="EMBL" id="CAD0201381.1"/>
    </source>
</evidence>
<protein>
    <recommendedName>
        <fullName evidence="5">Fibrosin-1-like protein</fullName>
    </recommendedName>
</protein>
<dbReference type="EMBL" id="LR824017">
    <property type="protein sequence ID" value="CAD0201381.1"/>
    <property type="molecule type" value="Genomic_DNA"/>
</dbReference>
<feature type="compositionally biased region" description="Basic and acidic residues" evidence="2">
    <location>
        <begin position="150"/>
        <end position="160"/>
    </location>
</feature>
<keyword evidence="4" id="KW-1185">Reference proteome</keyword>
<dbReference type="PANTHER" id="PTHR14429:SF22">
    <property type="entry name" value="AGAP013055-PA"/>
    <property type="match status" value="1"/>
</dbReference>
<dbReference type="AlphaFoldDB" id="A0A9N8L1R4"/>
<gene>
    <name evidence="3" type="ORF">CINC_LOCUS3054</name>
</gene>
<evidence type="ECO:0000256" key="1">
    <source>
        <dbReference type="ARBA" id="ARBA00022553"/>
    </source>
</evidence>
<feature type="compositionally biased region" description="Basic and acidic residues" evidence="2">
    <location>
        <begin position="23"/>
        <end position="46"/>
    </location>
</feature>